<sequence>MIFKTIKKGFRLCMNYEEKDSKLEYLIFLVFQIAWFSLYLSFLADDSLSILLIIAFIMPVISSSLRCLNYLNRSRVIGFLWIPFPYFMALIPLLLTRKK</sequence>
<gene>
    <name evidence="2" type="ordered locus">PANA_2614</name>
</gene>
<feature type="transmembrane region" description="Helical" evidence="1">
    <location>
        <begin position="23"/>
        <end position="42"/>
    </location>
</feature>
<dbReference type="HOGENOM" id="CLU_093674_9_0_6"/>
<dbReference type="AlphaFoldDB" id="D4GJ31"/>
<keyword evidence="1" id="KW-0472">Membrane</keyword>
<evidence type="ECO:0000313" key="3">
    <source>
        <dbReference type="Proteomes" id="UP000001702"/>
    </source>
</evidence>
<name>D4GJ31_PANAM</name>
<dbReference type="eggNOG" id="ENOG5030JCW">
    <property type="taxonomic scope" value="Bacteria"/>
</dbReference>
<accession>D4GJ31</accession>
<keyword evidence="3" id="KW-1185">Reference proteome</keyword>
<evidence type="ECO:0000313" key="2">
    <source>
        <dbReference type="EMBL" id="ADD77781.1"/>
    </source>
</evidence>
<proteinExistence type="predicted"/>
<keyword evidence="1" id="KW-0812">Transmembrane</keyword>
<evidence type="ECO:0008006" key="4">
    <source>
        <dbReference type="Google" id="ProtNLM"/>
    </source>
</evidence>
<dbReference type="Proteomes" id="UP000001702">
    <property type="component" value="Chromosome"/>
</dbReference>
<organism evidence="2 3">
    <name type="scientific">Pantoea ananatis (strain LMG 20103)</name>
    <dbReference type="NCBI Taxonomy" id="706191"/>
    <lineage>
        <taxon>Bacteria</taxon>
        <taxon>Pseudomonadati</taxon>
        <taxon>Pseudomonadota</taxon>
        <taxon>Gammaproteobacteria</taxon>
        <taxon>Enterobacterales</taxon>
        <taxon>Erwiniaceae</taxon>
        <taxon>Pantoea</taxon>
    </lineage>
</organism>
<evidence type="ECO:0000256" key="1">
    <source>
        <dbReference type="SAM" id="Phobius"/>
    </source>
</evidence>
<protein>
    <recommendedName>
        <fullName evidence="4">DUF805 domain-containing protein</fullName>
    </recommendedName>
</protein>
<feature type="transmembrane region" description="Helical" evidence="1">
    <location>
        <begin position="48"/>
        <end position="69"/>
    </location>
</feature>
<reference evidence="2 3" key="1">
    <citation type="journal article" date="2010" name="J. Bacteriol.">
        <title>Genome sequence of Pantoea ananatis LMG20103, the causative agent of Eucalyptus blight and dieback.</title>
        <authorList>
            <person name="De Maayer P."/>
            <person name="Chan W.Y."/>
            <person name="Venter S.N."/>
            <person name="Toth I.K."/>
            <person name="Birch P.R."/>
            <person name="Joubert F."/>
            <person name="Coutinho T.A."/>
        </authorList>
    </citation>
    <scope>NUCLEOTIDE SEQUENCE [LARGE SCALE GENOMIC DNA]</scope>
    <source>
        <strain evidence="2 3">LMG 20103</strain>
    </source>
</reference>
<dbReference type="KEGG" id="pam:PANA_2614"/>
<keyword evidence="1" id="KW-1133">Transmembrane helix</keyword>
<dbReference type="EMBL" id="CP001875">
    <property type="protein sequence ID" value="ADD77781.1"/>
    <property type="molecule type" value="Genomic_DNA"/>
</dbReference>
<feature type="transmembrane region" description="Helical" evidence="1">
    <location>
        <begin position="76"/>
        <end position="95"/>
    </location>
</feature>